<dbReference type="PRINTS" id="PR00507">
    <property type="entry name" value="N12N6MTFRASE"/>
</dbReference>
<keyword evidence="2" id="KW-0808">Transferase</keyword>
<dbReference type="GO" id="GO:0008168">
    <property type="term" value="F:methyltransferase activity"/>
    <property type="evidence" value="ECO:0007669"/>
    <property type="project" value="UniProtKB-KW"/>
</dbReference>
<evidence type="ECO:0000256" key="2">
    <source>
        <dbReference type="ARBA" id="ARBA00022679"/>
    </source>
</evidence>
<evidence type="ECO:0000313" key="7">
    <source>
        <dbReference type="EMBL" id="GAA1950523.1"/>
    </source>
</evidence>
<dbReference type="Pfam" id="PF02384">
    <property type="entry name" value="N6_Mtase"/>
    <property type="match status" value="1"/>
</dbReference>
<dbReference type="InterPro" id="IPR050953">
    <property type="entry name" value="N4_N6_ade-DNA_methylase"/>
</dbReference>
<evidence type="ECO:0000259" key="5">
    <source>
        <dbReference type="Pfam" id="PF02384"/>
    </source>
</evidence>
<dbReference type="EMBL" id="BAAAMK010000002">
    <property type="protein sequence ID" value="GAA1950523.1"/>
    <property type="molecule type" value="Genomic_DNA"/>
</dbReference>
<evidence type="ECO:0000313" key="8">
    <source>
        <dbReference type="Proteomes" id="UP001499954"/>
    </source>
</evidence>
<protein>
    <submittedName>
        <fullName evidence="7">N-6 DNA methylase</fullName>
    </submittedName>
</protein>
<organism evidence="7 8">
    <name type="scientific">Agromyces allii</name>
    <dbReference type="NCBI Taxonomy" id="393607"/>
    <lineage>
        <taxon>Bacteria</taxon>
        <taxon>Bacillati</taxon>
        <taxon>Actinomycetota</taxon>
        <taxon>Actinomycetes</taxon>
        <taxon>Micrococcales</taxon>
        <taxon>Microbacteriaceae</taxon>
        <taxon>Agromyces</taxon>
    </lineage>
</organism>
<dbReference type="Gene3D" id="3.40.50.150">
    <property type="entry name" value="Vaccinia Virus protein VP39"/>
    <property type="match status" value="1"/>
</dbReference>
<proteinExistence type="predicted"/>
<comment type="caution">
    <text evidence="7">The sequence shown here is derived from an EMBL/GenBank/DDBJ whole genome shotgun (WGS) entry which is preliminary data.</text>
</comment>
<keyword evidence="1 7" id="KW-0489">Methyltransferase</keyword>
<accession>A0ABP5BU75</accession>
<keyword evidence="8" id="KW-1185">Reference proteome</keyword>
<dbReference type="InterPro" id="IPR002052">
    <property type="entry name" value="DNA_methylase_N6_adenine_CS"/>
</dbReference>
<reference evidence="8" key="1">
    <citation type="journal article" date="2019" name="Int. J. Syst. Evol. Microbiol.">
        <title>The Global Catalogue of Microorganisms (GCM) 10K type strain sequencing project: providing services to taxonomists for standard genome sequencing and annotation.</title>
        <authorList>
            <consortium name="The Broad Institute Genomics Platform"/>
            <consortium name="The Broad Institute Genome Sequencing Center for Infectious Disease"/>
            <person name="Wu L."/>
            <person name="Ma J."/>
        </authorList>
    </citation>
    <scope>NUCLEOTIDE SEQUENCE [LARGE SCALE GENOMIC DNA]</scope>
    <source>
        <strain evidence="8">JCM 13584</strain>
    </source>
</reference>
<name>A0ABP5BU75_9MICO</name>
<evidence type="ECO:0000256" key="1">
    <source>
        <dbReference type="ARBA" id="ARBA00022603"/>
    </source>
</evidence>
<evidence type="ECO:0000256" key="4">
    <source>
        <dbReference type="ARBA" id="ARBA00022747"/>
    </source>
</evidence>
<dbReference type="PANTHER" id="PTHR33841:SF5">
    <property type="entry name" value="DNA METHYLASE (MODIFICATION METHYLASE) (METHYLTRANSFERASE)-RELATED"/>
    <property type="match status" value="1"/>
</dbReference>
<dbReference type="Pfam" id="PF22837">
    <property type="entry name" value="M_Eco57I_C"/>
    <property type="match status" value="1"/>
</dbReference>
<feature type="domain" description="Type II methyltransferase M.Eco57I C-terminal" evidence="6">
    <location>
        <begin position="265"/>
        <end position="526"/>
    </location>
</feature>
<keyword evidence="4" id="KW-0680">Restriction system</keyword>
<dbReference type="PANTHER" id="PTHR33841">
    <property type="entry name" value="DNA METHYLTRANSFERASE YEEA-RELATED"/>
    <property type="match status" value="1"/>
</dbReference>
<keyword evidence="3" id="KW-0949">S-adenosyl-L-methionine</keyword>
<dbReference type="Proteomes" id="UP001499954">
    <property type="component" value="Unassembled WGS sequence"/>
</dbReference>
<dbReference type="RefSeq" id="WP_157413630.1">
    <property type="nucleotide sequence ID" value="NZ_BAAAMK010000002.1"/>
</dbReference>
<gene>
    <name evidence="7" type="ORF">GCM10009717_15830</name>
</gene>
<dbReference type="InterPro" id="IPR029063">
    <property type="entry name" value="SAM-dependent_MTases_sf"/>
</dbReference>
<dbReference type="SUPFAM" id="SSF53335">
    <property type="entry name" value="S-adenosyl-L-methionine-dependent methyltransferases"/>
    <property type="match status" value="1"/>
</dbReference>
<sequence length="556" mass="60930">MKLLPGDSADLRKARGAFFTPPAIAEHLAEWAIRGDAEASILDPTCGEAVFLIAAGQELKRLGRTAGDLDRQLYGVDLHEGSLVEASALLEEEELDGTLIASDFFAVKTPDMLDAPLPFVDAVIGNPPFVRYQEHVGLSRRLSVEAALRQGVRLSGLASSWAASLVHSAGFLKPDGRLAMVLPAELLTVGYAEPIRAWLRSRFERVSLVLFERLQFEDALADVVLLLAEGRGGCDAFSLYHVESSEDLAQIRPYMHTNVTPPTSGKWTDILVPKKQRGLYREVVTNHFTALGDYGRIELGAVTGANSFFAISEETRSEYGLTEEQLVRISPPGTRHFRSANFTAKDWVELRDRGERVWLFRPDARDDSEARQSYTAHGEAQGVDQAYKCQIRSPWWRPPVAAPPDLFFTYMSHNYPRLITNSAKVGFLNSMHGLRMNSFAPGEAAAALPLLCLNSATMLGAEINGRSYGGGILKMEPREAASLPVPGPEILAAAWAELKPIKAKLDRQLAAGEWTEVAKRVDAAVLGTGAGLAEQEIAELLEAARQLRSRRMSRGE</sequence>
<dbReference type="InterPro" id="IPR054520">
    <property type="entry name" value="M_Eco57I_C"/>
</dbReference>
<evidence type="ECO:0000259" key="6">
    <source>
        <dbReference type="Pfam" id="PF22837"/>
    </source>
</evidence>
<evidence type="ECO:0000256" key="3">
    <source>
        <dbReference type="ARBA" id="ARBA00022691"/>
    </source>
</evidence>
<feature type="domain" description="DNA methylase adenine-specific" evidence="5">
    <location>
        <begin position="12"/>
        <end position="193"/>
    </location>
</feature>
<dbReference type="InterPro" id="IPR003356">
    <property type="entry name" value="DNA_methylase_A-5"/>
</dbReference>
<dbReference type="GO" id="GO:0032259">
    <property type="term" value="P:methylation"/>
    <property type="evidence" value="ECO:0007669"/>
    <property type="project" value="UniProtKB-KW"/>
</dbReference>
<dbReference type="PROSITE" id="PS00092">
    <property type="entry name" value="N6_MTASE"/>
    <property type="match status" value="1"/>
</dbReference>